<accession>A0A433B9E3</accession>
<evidence type="ECO:0000259" key="1">
    <source>
        <dbReference type="Pfam" id="PF03061"/>
    </source>
</evidence>
<dbReference type="CDD" id="cd03443">
    <property type="entry name" value="PaaI_thioesterase"/>
    <property type="match status" value="1"/>
</dbReference>
<dbReference type="OrthoDB" id="506431at2759"/>
<dbReference type="InterPro" id="IPR052061">
    <property type="entry name" value="PTE-AB_protein"/>
</dbReference>
<evidence type="ECO:0000313" key="2">
    <source>
        <dbReference type="EMBL" id="RUP13874.1"/>
    </source>
</evidence>
<name>A0A433B9E3_9FUNG</name>
<reference evidence="2 3" key="1">
    <citation type="journal article" date="2018" name="New Phytol.">
        <title>Phylogenomics of Endogonaceae and evolution of mycorrhizas within Mucoromycota.</title>
        <authorList>
            <person name="Chang Y."/>
            <person name="Desiro A."/>
            <person name="Na H."/>
            <person name="Sandor L."/>
            <person name="Lipzen A."/>
            <person name="Clum A."/>
            <person name="Barry K."/>
            <person name="Grigoriev I.V."/>
            <person name="Martin F.M."/>
            <person name="Stajich J.E."/>
            <person name="Smith M.E."/>
            <person name="Bonito G."/>
            <person name="Spatafora J.W."/>
        </authorList>
    </citation>
    <scope>NUCLEOTIDE SEQUENCE [LARGE SCALE GENOMIC DNA]</scope>
    <source>
        <strain evidence="2 3">GMNB39</strain>
    </source>
</reference>
<dbReference type="PANTHER" id="PTHR47260">
    <property type="entry name" value="UPF0644 PROTEIN PB2B4.06"/>
    <property type="match status" value="1"/>
</dbReference>
<organism evidence="2 3">
    <name type="scientific">Jimgerdemannia flammicorona</name>
    <dbReference type="NCBI Taxonomy" id="994334"/>
    <lineage>
        <taxon>Eukaryota</taxon>
        <taxon>Fungi</taxon>
        <taxon>Fungi incertae sedis</taxon>
        <taxon>Mucoromycota</taxon>
        <taxon>Mucoromycotina</taxon>
        <taxon>Endogonomycetes</taxon>
        <taxon>Endogonales</taxon>
        <taxon>Endogonaceae</taxon>
        <taxon>Jimgerdemannia</taxon>
    </lineage>
</organism>
<sequence length="252" mass="27717">MSTRLPLRLLPPTSRTFLSRPYTTATATVPAPSITPSPSPRPQAGLAYSFMELYPSVKIKTPLTHLTPTTSDEVYLVQMRKQRDALPVVLALRSDPQLNETVAYVHQTRSTFNHSLTATTLRGKGKIALPPLVFKNVNSTECAVVIHLGRNLCGHEGIIHGGMLGTILDEMSAFVTIPHLPNQTGFTANLNVNYRVPAKADQWVVARGKLDRVEGRKCFSEAYIESADGKTKFVEATALFVSPKYAMPKLEM</sequence>
<dbReference type="AlphaFoldDB" id="A0A433B9E3"/>
<keyword evidence="3" id="KW-1185">Reference proteome</keyword>
<gene>
    <name evidence="2" type="ORF">BC936DRAFT_139710</name>
</gene>
<dbReference type="Gene3D" id="3.10.129.10">
    <property type="entry name" value="Hotdog Thioesterase"/>
    <property type="match status" value="1"/>
</dbReference>
<dbReference type="Pfam" id="PF03061">
    <property type="entry name" value="4HBT"/>
    <property type="match status" value="1"/>
</dbReference>
<protein>
    <submittedName>
        <fullName evidence="2">HotDog domain-containing protein</fullName>
    </submittedName>
</protein>
<comment type="caution">
    <text evidence="2">The sequence shown here is derived from an EMBL/GenBank/DDBJ whole genome shotgun (WGS) entry which is preliminary data.</text>
</comment>
<dbReference type="InterPro" id="IPR006683">
    <property type="entry name" value="Thioestr_dom"/>
</dbReference>
<dbReference type="InterPro" id="IPR029069">
    <property type="entry name" value="HotDog_dom_sf"/>
</dbReference>
<proteinExistence type="predicted"/>
<dbReference type="Proteomes" id="UP000268093">
    <property type="component" value="Unassembled WGS sequence"/>
</dbReference>
<dbReference type="EMBL" id="RBNI01015651">
    <property type="protein sequence ID" value="RUP13874.1"/>
    <property type="molecule type" value="Genomic_DNA"/>
</dbReference>
<dbReference type="SUPFAM" id="SSF54637">
    <property type="entry name" value="Thioesterase/thiol ester dehydrase-isomerase"/>
    <property type="match status" value="1"/>
</dbReference>
<feature type="domain" description="Thioesterase" evidence="1">
    <location>
        <begin position="157"/>
        <end position="231"/>
    </location>
</feature>
<dbReference type="PANTHER" id="PTHR47260:SF1">
    <property type="entry name" value="UPF0644 PROTEIN PB2B4.06"/>
    <property type="match status" value="1"/>
</dbReference>
<evidence type="ECO:0000313" key="3">
    <source>
        <dbReference type="Proteomes" id="UP000268093"/>
    </source>
</evidence>